<dbReference type="Pfam" id="PF01532">
    <property type="entry name" value="Glyco_hydro_47"/>
    <property type="match status" value="1"/>
</dbReference>
<keyword evidence="7 11" id="KW-0106">Calcium</keyword>
<sequence>MESFWLAETLKYLYLLFDDTNLTPLDEVIFNTEAHPFPKFPMNPLFKTGWQRSTVSPEKQETLEQKPKEAKGNVRQPIGEKIEKKISSSGPLSNKKKPESEEAKLDKPPQAAKPAKPAAEELEEVLELAGGVDEDQFANQEAIDDSLAERLREGGVDRILQKVIDE</sequence>
<dbReference type="GO" id="GO:0005783">
    <property type="term" value="C:endoplasmic reticulum"/>
    <property type="evidence" value="ECO:0007669"/>
    <property type="project" value="TreeGrafter"/>
</dbReference>
<evidence type="ECO:0000256" key="1">
    <source>
        <dbReference type="ARBA" id="ARBA00001913"/>
    </source>
</evidence>
<evidence type="ECO:0000256" key="4">
    <source>
        <dbReference type="ARBA" id="ARBA00012238"/>
    </source>
</evidence>
<keyword evidence="13" id="KW-0326">Glycosidase</keyword>
<evidence type="ECO:0000256" key="7">
    <source>
        <dbReference type="ARBA" id="ARBA00022837"/>
    </source>
</evidence>
<dbReference type="InterPro" id="IPR050749">
    <property type="entry name" value="Glycosyl_Hydrolase_47"/>
</dbReference>
<name>A0A0H5C042_CYBJN</name>
<reference evidence="14" key="1">
    <citation type="journal article" date="2015" name="J. Biotechnol.">
        <title>The structure of the Cyberlindnera jadinii genome and its relation to Candida utilis analyzed by the occurrence of single nucleotide polymorphisms.</title>
        <authorList>
            <person name="Rupp O."/>
            <person name="Brinkrolf K."/>
            <person name="Buerth C."/>
            <person name="Kunigo M."/>
            <person name="Schneider J."/>
            <person name="Jaenicke S."/>
            <person name="Goesmann A."/>
            <person name="Puehler A."/>
            <person name="Jaeger K.-E."/>
            <person name="Ernst J.F."/>
        </authorList>
    </citation>
    <scope>NUCLEOTIDE SEQUENCE [LARGE SCALE GENOMIC DNA]</scope>
    <source>
        <strain evidence="14">ATCC 18201 / CBS 1600 / BCRC 20928 / JCM 3617 / NBRC 0987 / NRRL Y-1542</strain>
    </source>
</reference>
<dbReference type="GO" id="GO:0016020">
    <property type="term" value="C:membrane"/>
    <property type="evidence" value="ECO:0007669"/>
    <property type="project" value="InterPro"/>
</dbReference>
<comment type="catalytic activity">
    <reaction evidence="10">
        <text>N(4)-(alpha-D-Man-(1-&gt;2)-alpha-D-Man-(1-&gt;2)-alpha-D-Man-(1-&gt;3)-[alpha-D-Man-(1-&gt;2)-alpha-D-Man-(1-&gt;3)-[alpha-D-Man-(1-&gt;2)-alpha-D-Man-(1-&gt;6)]-alpha-D-Man-(1-&gt;6)]-beta-D-Man-(1-&gt;4)-beta-D-GlcNAc-(1-&gt;4)-beta-D-GlcNAc)-L-asparaginyl-[protein] (N-glucan mannose isomer 9A1,2,3B1,2,3) + 4 H2O = N(4)-(alpha-D-Man-(1-&gt;3)-[alpha-D-Man-(1-&gt;3)-[alpha-D-Man-(1-&gt;6)]-alpha-D-Man-(1-&gt;6)]-beta-D-Man-(1-&gt;4)-beta-D-GlcNAc-(1-&gt;4)-beta-D-GlcNAc)-L-asparaginyl-[protein] (N-glucan mannose isomer 5A1,2) + 4 beta-D-mannose</text>
        <dbReference type="Rhea" id="RHEA:56008"/>
        <dbReference type="Rhea" id="RHEA-COMP:14356"/>
        <dbReference type="Rhea" id="RHEA-COMP:14367"/>
        <dbReference type="ChEBI" id="CHEBI:15377"/>
        <dbReference type="ChEBI" id="CHEBI:28563"/>
        <dbReference type="ChEBI" id="CHEBI:59087"/>
        <dbReference type="ChEBI" id="CHEBI:139493"/>
        <dbReference type="EC" id="3.2.1.113"/>
    </reaction>
</comment>
<dbReference type="Proteomes" id="UP000038830">
    <property type="component" value="Unassembled WGS sequence"/>
</dbReference>
<protein>
    <recommendedName>
        <fullName evidence="4">mannosyl-oligosaccharide 1,2-alpha-mannosidase</fullName>
        <ecNumber evidence="4">3.2.1.113</ecNumber>
    </recommendedName>
</protein>
<dbReference type="GO" id="GO:0036503">
    <property type="term" value="P:ERAD pathway"/>
    <property type="evidence" value="ECO:0007669"/>
    <property type="project" value="UniProtKB-ARBA"/>
</dbReference>
<evidence type="ECO:0000256" key="3">
    <source>
        <dbReference type="ARBA" id="ARBA00007658"/>
    </source>
</evidence>
<keyword evidence="8" id="KW-1015">Disulfide bond</keyword>
<feature type="compositionally biased region" description="Basic and acidic residues" evidence="12">
    <location>
        <begin position="96"/>
        <end position="107"/>
    </location>
</feature>
<comment type="catalytic activity">
    <reaction evidence="9">
        <text>N(4)-(alpha-D-Man-(1-&gt;2)-alpha-D-Man-(1-&gt;2)-alpha-D-Man-(1-&gt;3)-[alpha-D-Man-(1-&gt;3)-[alpha-D-Man-(1-&gt;2)-alpha-D-Man-(1-&gt;6)]-alpha-D-Man-(1-&gt;6)]-beta-D-Man-(1-&gt;4)-beta-D-GlcNAc-(1-&gt;4)-beta-D-GlcNAc)-L-asparaginyl-[protein] (N-glucan mannose isomer 8A1,2,3B1,3) + 3 H2O = N(4)-(alpha-D-Man-(1-&gt;3)-[alpha-D-Man-(1-&gt;3)-[alpha-D-Man-(1-&gt;6)]-alpha-D-Man-(1-&gt;6)]-beta-D-Man-(1-&gt;4)-beta-D-GlcNAc-(1-&gt;4)-beta-D-GlcNAc)-L-asparaginyl-[protein] (N-glucan mannose isomer 5A1,2) + 3 beta-D-mannose</text>
        <dbReference type="Rhea" id="RHEA:56028"/>
        <dbReference type="Rhea" id="RHEA-COMP:14358"/>
        <dbReference type="Rhea" id="RHEA-COMP:14367"/>
        <dbReference type="ChEBI" id="CHEBI:15377"/>
        <dbReference type="ChEBI" id="CHEBI:28563"/>
        <dbReference type="ChEBI" id="CHEBI:59087"/>
        <dbReference type="ChEBI" id="CHEBI:60628"/>
        <dbReference type="EC" id="3.2.1.113"/>
    </reaction>
</comment>
<organism evidence="13 14">
    <name type="scientific">Cyberlindnera jadinii (strain ATCC 18201 / CBS 1600 / BCRC 20928 / JCM 3617 / NBRC 0987 / NRRL Y-1542)</name>
    <name type="common">Torula yeast</name>
    <name type="synonym">Candida utilis</name>
    <dbReference type="NCBI Taxonomy" id="983966"/>
    <lineage>
        <taxon>Eukaryota</taxon>
        <taxon>Fungi</taxon>
        <taxon>Dikarya</taxon>
        <taxon>Ascomycota</taxon>
        <taxon>Saccharomycotina</taxon>
        <taxon>Saccharomycetes</taxon>
        <taxon>Phaffomycetales</taxon>
        <taxon>Phaffomycetaceae</taxon>
        <taxon>Cyberlindnera</taxon>
    </lineage>
</organism>
<feature type="compositionally biased region" description="Acidic residues" evidence="12">
    <location>
        <begin position="120"/>
        <end position="137"/>
    </location>
</feature>
<dbReference type="InterPro" id="IPR001382">
    <property type="entry name" value="Glyco_hydro_47"/>
</dbReference>
<evidence type="ECO:0000256" key="6">
    <source>
        <dbReference type="ARBA" id="ARBA00022801"/>
    </source>
</evidence>
<dbReference type="InterPro" id="IPR036026">
    <property type="entry name" value="Seven-hairpin_glycosidases"/>
</dbReference>
<evidence type="ECO:0000256" key="5">
    <source>
        <dbReference type="ARBA" id="ARBA00022723"/>
    </source>
</evidence>
<dbReference type="EC" id="3.2.1.113" evidence="4"/>
<evidence type="ECO:0000256" key="11">
    <source>
        <dbReference type="PIRSR" id="PIRSR601382-2"/>
    </source>
</evidence>
<feature type="binding site" evidence="11">
    <location>
        <position position="32"/>
    </location>
    <ligand>
        <name>Ca(2+)</name>
        <dbReference type="ChEBI" id="CHEBI:29108"/>
    </ligand>
</feature>
<accession>A0A0H5C042</accession>
<evidence type="ECO:0000256" key="12">
    <source>
        <dbReference type="SAM" id="MobiDB-lite"/>
    </source>
</evidence>
<comment type="cofactor">
    <cofactor evidence="1 11">
        <name>Ca(2+)</name>
        <dbReference type="ChEBI" id="CHEBI:29108"/>
    </cofactor>
</comment>
<dbReference type="Gene3D" id="1.50.10.10">
    <property type="match status" value="1"/>
</dbReference>
<dbReference type="GO" id="GO:0004571">
    <property type="term" value="F:mannosyl-oligosaccharide 1,2-alpha-mannosidase activity"/>
    <property type="evidence" value="ECO:0007669"/>
    <property type="project" value="UniProtKB-EC"/>
</dbReference>
<feature type="compositionally biased region" description="Low complexity" evidence="12">
    <location>
        <begin position="108"/>
        <end position="117"/>
    </location>
</feature>
<keyword evidence="5 11" id="KW-0479">Metal-binding</keyword>
<gene>
    <name evidence="13" type="primary">MNS1</name>
    <name evidence="13" type="ORF">BN1211_0751</name>
</gene>
<dbReference type="InterPro" id="IPR012341">
    <property type="entry name" value="6hp_glycosidase-like_sf"/>
</dbReference>
<comment type="pathway">
    <text evidence="2">Protein modification; protein glycosylation.</text>
</comment>
<keyword evidence="6 13" id="KW-0378">Hydrolase</keyword>
<dbReference type="EMBL" id="CDQK01000001">
    <property type="protein sequence ID" value="CEP20797.1"/>
    <property type="molecule type" value="Genomic_DNA"/>
</dbReference>
<dbReference type="GO" id="GO:0005975">
    <property type="term" value="P:carbohydrate metabolic process"/>
    <property type="evidence" value="ECO:0007669"/>
    <property type="project" value="InterPro"/>
</dbReference>
<dbReference type="PANTHER" id="PTHR11742">
    <property type="entry name" value="MANNOSYL-OLIGOSACCHARIDE ALPHA-1,2-MANNOSIDASE-RELATED"/>
    <property type="match status" value="1"/>
</dbReference>
<evidence type="ECO:0000256" key="10">
    <source>
        <dbReference type="ARBA" id="ARBA00048605"/>
    </source>
</evidence>
<evidence type="ECO:0000313" key="14">
    <source>
        <dbReference type="Proteomes" id="UP000038830"/>
    </source>
</evidence>
<dbReference type="GO" id="GO:0005509">
    <property type="term" value="F:calcium ion binding"/>
    <property type="evidence" value="ECO:0007669"/>
    <property type="project" value="InterPro"/>
</dbReference>
<dbReference type="AlphaFoldDB" id="A0A0H5C042"/>
<feature type="region of interest" description="Disordered" evidence="12">
    <location>
        <begin position="51"/>
        <end position="137"/>
    </location>
</feature>
<evidence type="ECO:0000313" key="13">
    <source>
        <dbReference type="EMBL" id="CEP20797.1"/>
    </source>
</evidence>
<dbReference type="SUPFAM" id="SSF48225">
    <property type="entry name" value="Seven-hairpin glycosidases"/>
    <property type="match status" value="1"/>
</dbReference>
<comment type="similarity">
    <text evidence="3">Belongs to the glycosyl hydrolase 47 family.</text>
</comment>
<evidence type="ECO:0000256" key="9">
    <source>
        <dbReference type="ARBA" id="ARBA00047669"/>
    </source>
</evidence>
<dbReference type="PANTHER" id="PTHR11742:SF55">
    <property type="entry name" value="ENDOPLASMIC RETICULUM MANNOSYL-OLIGOSACCHARIDE 1,2-ALPHA-MANNOSIDASE"/>
    <property type="match status" value="1"/>
</dbReference>
<evidence type="ECO:0000256" key="8">
    <source>
        <dbReference type="ARBA" id="ARBA00023157"/>
    </source>
</evidence>
<evidence type="ECO:0000256" key="2">
    <source>
        <dbReference type="ARBA" id="ARBA00004922"/>
    </source>
</evidence>
<proteinExistence type="inferred from homology"/>
<feature type="compositionally biased region" description="Basic and acidic residues" evidence="12">
    <location>
        <begin position="58"/>
        <end position="86"/>
    </location>
</feature>